<evidence type="ECO:0000313" key="1">
    <source>
        <dbReference type="EMBL" id="MCG2431629.1"/>
    </source>
</evidence>
<dbReference type="RefSeq" id="WP_237608722.1">
    <property type="nucleotide sequence ID" value="NZ_JAIRBB010000010.1"/>
</dbReference>
<dbReference type="GO" id="GO:0006401">
    <property type="term" value="P:RNA catabolic process"/>
    <property type="evidence" value="ECO:0007669"/>
    <property type="project" value="InterPro"/>
</dbReference>
<dbReference type="InterPro" id="IPR009614">
    <property type="entry name" value="YoeB_toxin"/>
</dbReference>
<dbReference type="Pfam" id="PF06769">
    <property type="entry name" value="YoeB_toxin"/>
    <property type="match status" value="1"/>
</dbReference>
<reference evidence="1" key="1">
    <citation type="submission" date="2021-09" db="EMBL/GenBank/DDBJ databases">
        <title>Genome of Aequorivita sp. strain F64183.</title>
        <authorList>
            <person name="Wang Y."/>
        </authorList>
    </citation>
    <scope>NUCLEOTIDE SEQUENCE</scope>
    <source>
        <strain evidence="1">F64183</strain>
    </source>
</reference>
<proteinExistence type="predicted"/>
<gene>
    <name evidence="1" type="ORF">K8344_10905</name>
</gene>
<dbReference type="EMBL" id="JAIRBB010000010">
    <property type="protein sequence ID" value="MCG2431629.1"/>
    <property type="molecule type" value="Genomic_DNA"/>
</dbReference>
<evidence type="ECO:0000313" key="2">
    <source>
        <dbReference type="Proteomes" id="UP001139462"/>
    </source>
</evidence>
<sequence length="289" mass="33718">MELICNELSYYPIASSNNEAETRFNQLLKCFKEANKTFGFKTIRFHSNFAEQDITADKKFFEWVSTVSNSTLKNTILSFFRKPFADDLNDKELETFLESDYTIAHDNVPTKESPLGLPIAHIKSTITLSFNSDIFWQKRKINIIKTNTSEPENLEFAAYNICLETDLKEDEIVEWTDNVMSNSINSKEMVIKYLSYSKYRVELTDAFLAELLYWRENNIELFRYTLLLMKDVEVHPFTGGMGQTENLKYNGKEASKRITNTYPDGDRLSYFLENDTVIFVACKGHYKFH</sequence>
<comment type="caution">
    <text evidence="1">The sequence shown here is derived from an EMBL/GenBank/DDBJ whole genome shotgun (WGS) entry which is preliminary data.</text>
</comment>
<dbReference type="GO" id="GO:0004519">
    <property type="term" value="F:endonuclease activity"/>
    <property type="evidence" value="ECO:0007669"/>
    <property type="project" value="InterPro"/>
</dbReference>
<dbReference type="Gene3D" id="3.30.2310.20">
    <property type="entry name" value="RelE-like"/>
    <property type="match status" value="1"/>
</dbReference>
<name>A0A9X1R3J6_9FLAO</name>
<accession>A0A9X1R3J6</accession>
<organism evidence="1 2">
    <name type="scientific">Aequorivita xiaoshiensis</name>
    <dbReference type="NCBI Taxonomy" id="2874476"/>
    <lineage>
        <taxon>Bacteria</taxon>
        <taxon>Pseudomonadati</taxon>
        <taxon>Bacteroidota</taxon>
        <taxon>Flavobacteriia</taxon>
        <taxon>Flavobacteriales</taxon>
        <taxon>Flavobacteriaceae</taxon>
        <taxon>Aequorivita</taxon>
    </lineage>
</organism>
<dbReference type="InterPro" id="IPR035093">
    <property type="entry name" value="RelE/ParE_toxin_dom_sf"/>
</dbReference>
<dbReference type="AlphaFoldDB" id="A0A9X1R3J6"/>
<protein>
    <submittedName>
        <fullName evidence="1">Type II toxin-antitoxin system YoeB family toxin</fullName>
    </submittedName>
</protein>
<dbReference type="Proteomes" id="UP001139462">
    <property type="component" value="Unassembled WGS sequence"/>
</dbReference>
<keyword evidence="2" id="KW-1185">Reference proteome</keyword>